<dbReference type="RefSeq" id="WP_213370247.1">
    <property type="nucleotide sequence ID" value="NZ_QTKX01000002.1"/>
</dbReference>
<dbReference type="AlphaFoldDB" id="A0A944GXF2"/>
<accession>A0A944GXF2</accession>
<organism evidence="2 3">
    <name type="scientific">Mesobacillus boroniphilus</name>
    <dbReference type="NCBI Taxonomy" id="308892"/>
    <lineage>
        <taxon>Bacteria</taxon>
        <taxon>Bacillati</taxon>
        <taxon>Bacillota</taxon>
        <taxon>Bacilli</taxon>
        <taxon>Bacillales</taxon>
        <taxon>Bacillaceae</taxon>
        <taxon>Mesobacillus</taxon>
    </lineage>
</organism>
<feature type="transmembrane region" description="Helical" evidence="1">
    <location>
        <begin position="6"/>
        <end position="25"/>
    </location>
</feature>
<reference evidence="2 3" key="1">
    <citation type="journal article" date="2021" name="Microorganisms">
        <title>Bacterial Dimethylsulfoniopropionate Biosynthesis in the East China Sea.</title>
        <authorList>
            <person name="Liu J."/>
            <person name="Zhang Y."/>
            <person name="Liu J."/>
            <person name="Zhong H."/>
            <person name="Williams B.T."/>
            <person name="Zheng Y."/>
            <person name="Curson A.R.J."/>
            <person name="Sun C."/>
            <person name="Sun H."/>
            <person name="Song D."/>
            <person name="Wagner Mackenzie B."/>
            <person name="Bermejo Martinez A."/>
            <person name="Todd J.D."/>
            <person name="Zhang X.H."/>
        </authorList>
    </citation>
    <scope>NUCLEOTIDE SEQUENCE [LARGE SCALE GENOMIC DNA]</scope>
    <source>
        <strain evidence="2 3">ESS08</strain>
    </source>
</reference>
<keyword evidence="1" id="KW-0472">Membrane</keyword>
<sequence length="436" mass="50848">MKKIKFPFSYVLIGIIIILSIYISYEIYPFKSTADRVAFITAVVGVIISFTAFIIAMKTYISIDSVNVITQMEGNVLENENYVASVTSLLKEYDMPNSKDAGKAVFDNLENKFARGSKTANEFANNLQYFIDLIVFFPYLYNTADKHKDYNLERMDKILSLIDKRRDALLSISIGNLTLIEETVKLIRCVINYQQLVHTNEYQMTSTLLEVRGNMLKNPVTQMVYYNYLGLFYNKKANMVLRKKFGIEKVDFFSLDGAKKVKLSISLLTNEEAELFIMYLNEAKKAFKRAMDNKNDDLMWEGFIKFNEARTTYLLQLTLEDYQGTKWIDLMNEAVVARNRLNILIDDILYKEERTHLQEAFIYESYLASLIKINLMIAEEMDITDQFDRSRYIHPLYNGLQEDPLLKESYGGKFDKIQQYQQRIKEYVKAMNNKVS</sequence>
<keyword evidence="1" id="KW-0812">Transmembrane</keyword>
<name>A0A944GXF2_9BACI</name>
<gene>
    <name evidence="2" type="ORF">DYI25_14845</name>
</gene>
<dbReference type="EMBL" id="QTKX01000002">
    <property type="protein sequence ID" value="MBS8265702.1"/>
    <property type="molecule type" value="Genomic_DNA"/>
</dbReference>
<protein>
    <submittedName>
        <fullName evidence="2">Uncharacterized protein</fullName>
    </submittedName>
</protein>
<dbReference type="Proteomes" id="UP000761411">
    <property type="component" value="Unassembled WGS sequence"/>
</dbReference>
<evidence type="ECO:0000313" key="3">
    <source>
        <dbReference type="Proteomes" id="UP000761411"/>
    </source>
</evidence>
<evidence type="ECO:0000313" key="2">
    <source>
        <dbReference type="EMBL" id="MBS8265702.1"/>
    </source>
</evidence>
<evidence type="ECO:0000256" key="1">
    <source>
        <dbReference type="SAM" id="Phobius"/>
    </source>
</evidence>
<keyword evidence="1" id="KW-1133">Transmembrane helix</keyword>
<keyword evidence="3" id="KW-1185">Reference proteome</keyword>
<proteinExistence type="predicted"/>
<comment type="caution">
    <text evidence="2">The sequence shown here is derived from an EMBL/GenBank/DDBJ whole genome shotgun (WGS) entry which is preliminary data.</text>
</comment>
<feature type="transmembrane region" description="Helical" evidence="1">
    <location>
        <begin position="37"/>
        <end position="57"/>
    </location>
</feature>